<dbReference type="OrthoDB" id="3724212at2"/>
<feature type="compositionally biased region" description="Low complexity" evidence="1">
    <location>
        <begin position="36"/>
        <end position="51"/>
    </location>
</feature>
<name>A0A1G8HV77_9MICC</name>
<evidence type="ECO:0008006" key="4">
    <source>
        <dbReference type="Google" id="ProtNLM"/>
    </source>
</evidence>
<reference evidence="2 3" key="1">
    <citation type="submission" date="2016-10" db="EMBL/GenBank/DDBJ databases">
        <authorList>
            <person name="de Groot N.N."/>
        </authorList>
    </citation>
    <scope>NUCLEOTIDE SEQUENCE [LARGE SCALE GENOMIC DNA]</scope>
    <source>
        <strain evidence="2 3">NP_1H</strain>
    </source>
</reference>
<dbReference type="STRING" id="335973.SAMN04488693_10633"/>
<sequence>MERARVKDWLIGATGMVLVLVAAVAILWLAVSAPAGSAEPGPAPSPGAESEPTPDAAPPGDLGEDETWLADLALDAGTVVTAGSTLRDVRAVGQDVVTGPGGLIAGRLTVDATVPFEVVAAELGEGTVVRPADDGQATVVRTVEALGRELQVVATGTVEVDAGRLVMEPRSIDFGGPDFLSAAVAAVVRTFVTIEHTIEGLPEGLVLQDVTVQDDGFRANLSGEDVNLAS</sequence>
<dbReference type="RefSeq" id="WP_090585948.1">
    <property type="nucleotide sequence ID" value="NZ_FNDT01000006.1"/>
</dbReference>
<dbReference type="Pfam" id="PF11209">
    <property type="entry name" value="LmeA"/>
    <property type="match status" value="1"/>
</dbReference>
<evidence type="ECO:0000313" key="2">
    <source>
        <dbReference type="EMBL" id="SDI10380.1"/>
    </source>
</evidence>
<feature type="region of interest" description="Disordered" evidence="1">
    <location>
        <begin position="36"/>
        <end position="64"/>
    </location>
</feature>
<evidence type="ECO:0000256" key="1">
    <source>
        <dbReference type="SAM" id="MobiDB-lite"/>
    </source>
</evidence>
<dbReference type="AlphaFoldDB" id="A0A1G8HV77"/>
<proteinExistence type="predicted"/>
<protein>
    <recommendedName>
        <fullName evidence="4">DUF2993 domain-containing protein</fullName>
    </recommendedName>
</protein>
<organism evidence="2 3">
    <name type="scientific">Arthrobacter subterraneus</name>
    <dbReference type="NCBI Taxonomy" id="335973"/>
    <lineage>
        <taxon>Bacteria</taxon>
        <taxon>Bacillati</taxon>
        <taxon>Actinomycetota</taxon>
        <taxon>Actinomycetes</taxon>
        <taxon>Micrococcales</taxon>
        <taxon>Micrococcaceae</taxon>
        <taxon>Arthrobacter</taxon>
    </lineage>
</organism>
<accession>A0A1G8HV77</accession>
<evidence type="ECO:0000313" key="3">
    <source>
        <dbReference type="Proteomes" id="UP000199258"/>
    </source>
</evidence>
<keyword evidence="3" id="KW-1185">Reference proteome</keyword>
<gene>
    <name evidence="2" type="ORF">SAMN04488693_10633</name>
</gene>
<dbReference type="EMBL" id="FNDT01000006">
    <property type="protein sequence ID" value="SDI10380.1"/>
    <property type="molecule type" value="Genomic_DNA"/>
</dbReference>
<dbReference type="Proteomes" id="UP000199258">
    <property type="component" value="Unassembled WGS sequence"/>
</dbReference>
<dbReference type="InterPro" id="IPR021373">
    <property type="entry name" value="DUF2993"/>
</dbReference>